<dbReference type="GO" id="GO:0030150">
    <property type="term" value="P:protein import into mitochondrial matrix"/>
    <property type="evidence" value="ECO:0007669"/>
    <property type="project" value="UniProtKB-UniRule"/>
</dbReference>
<dbReference type="RefSeq" id="XP_009225298.1">
    <property type="nucleotide sequence ID" value="XM_009227034.1"/>
</dbReference>
<evidence type="ECO:0000256" key="11">
    <source>
        <dbReference type="ARBA" id="ARBA00023136"/>
    </source>
</evidence>
<evidence type="ECO:0000256" key="1">
    <source>
        <dbReference type="ARBA" id="ARBA00004448"/>
    </source>
</evidence>
<gene>
    <name evidence="14" type="primary">20349648</name>
    <name evidence="13" type="ORF">GGTG_09190</name>
</gene>
<keyword evidence="4 12" id="KW-0812">Transmembrane</keyword>
<reference evidence="13" key="3">
    <citation type="submission" date="2010-09" db="EMBL/GenBank/DDBJ databases">
        <title>Annotation of Gaeumannomyces graminis var. tritici R3-111a-1.</title>
        <authorList>
            <consortium name="The Broad Institute Genome Sequencing Platform"/>
            <person name="Ma L.-J."/>
            <person name="Dead R."/>
            <person name="Young S.K."/>
            <person name="Zeng Q."/>
            <person name="Gargeya S."/>
            <person name="Fitzgerald M."/>
            <person name="Haas B."/>
            <person name="Abouelleil A."/>
            <person name="Alvarado L."/>
            <person name="Arachchi H.M."/>
            <person name="Berlin A."/>
            <person name="Brown A."/>
            <person name="Chapman S.B."/>
            <person name="Chen Z."/>
            <person name="Dunbar C."/>
            <person name="Freedman E."/>
            <person name="Gearin G."/>
            <person name="Gellesch M."/>
            <person name="Goldberg J."/>
            <person name="Griggs A."/>
            <person name="Gujja S."/>
            <person name="Heiman D."/>
            <person name="Howarth C."/>
            <person name="Larson L."/>
            <person name="Lui A."/>
            <person name="MacDonald P.J.P."/>
            <person name="Mehta T."/>
            <person name="Montmayeur A."/>
            <person name="Murphy C."/>
            <person name="Neiman D."/>
            <person name="Pearson M."/>
            <person name="Priest M."/>
            <person name="Roberts A."/>
            <person name="Saif S."/>
            <person name="Shea T."/>
            <person name="Shenoy N."/>
            <person name="Sisk P."/>
            <person name="Stolte C."/>
            <person name="Sykes S."/>
            <person name="Yandava C."/>
            <person name="Wortman J."/>
            <person name="Nusbaum C."/>
            <person name="Birren B."/>
        </authorList>
    </citation>
    <scope>NUCLEOTIDE SEQUENCE</scope>
    <source>
        <strain evidence="13">R3-111a-1</strain>
    </source>
</reference>
<evidence type="ECO:0000256" key="7">
    <source>
        <dbReference type="ARBA" id="ARBA00022946"/>
    </source>
</evidence>
<dbReference type="GeneID" id="20349648"/>
<keyword evidence="6 12" id="KW-0653">Protein transport</keyword>
<evidence type="ECO:0000256" key="6">
    <source>
        <dbReference type="ARBA" id="ARBA00022927"/>
    </source>
</evidence>
<reference evidence="14" key="5">
    <citation type="submission" date="2018-04" db="UniProtKB">
        <authorList>
            <consortium name="EnsemblFungi"/>
        </authorList>
    </citation>
    <scope>IDENTIFICATION</scope>
    <source>
        <strain evidence="14">R3-111a-1</strain>
    </source>
</reference>
<keyword evidence="9 12" id="KW-0811">Translocation</keyword>
<comment type="similarity">
    <text evidence="2 12">Belongs to the PAM17 family.</text>
</comment>
<proteinExistence type="inferred from homology"/>
<keyword evidence="11 12" id="KW-0472">Membrane</keyword>
<evidence type="ECO:0000256" key="2">
    <source>
        <dbReference type="ARBA" id="ARBA00006837"/>
    </source>
</evidence>
<evidence type="ECO:0000313" key="14">
    <source>
        <dbReference type="EnsemblFungi" id="EJT72324"/>
    </source>
</evidence>
<dbReference type="STRING" id="644352.J3P6P8"/>
<evidence type="ECO:0000256" key="5">
    <source>
        <dbReference type="ARBA" id="ARBA00022792"/>
    </source>
</evidence>
<accession>J3P6P8</accession>
<evidence type="ECO:0000256" key="4">
    <source>
        <dbReference type="ARBA" id="ARBA00022692"/>
    </source>
</evidence>
<keyword evidence="15" id="KW-1185">Reference proteome</keyword>
<keyword evidence="8 12" id="KW-1133">Transmembrane helix</keyword>
<evidence type="ECO:0000313" key="13">
    <source>
        <dbReference type="EMBL" id="EJT72324.1"/>
    </source>
</evidence>
<dbReference type="Pfam" id="PF08566">
    <property type="entry name" value="Pam17"/>
    <property type="match status" value="1"/>
</dbReference>
<evidence type="ECO:0000313" key="15">
    <source>
        <dbReference type="Proteomes" id="UP000006039"/>
    </source>
</evidence>
<dbReference type="OrthoDB" id="5970083at2759"/>
<dbReference type="EnsemblFungi" id="EJT72324">
    <property type="protein sequence ID" value="EJT72324"/>
    <property type="gene ID" value="GGTG_09190"/>
</dbReference>
<dbReference type="PANTHER" id="PTHR28021">
    <property type="entry name" value="PRESEQUENCE TRANSLOCATED-ASSOCIATED MOTOR SUBUNIT PAM17, MITOCHONDRIAL"/>
    <property type="match status" value="1"/>
</dbReference>
<feature type="transmembrane region" description="Helical" evidence="12">
    <location>
        <begin position="115"/>
        <end position="133"/>
    </location>
</feature>
<comment type="subunit">
    <text evidence="12">Component of the PAM complex.</text>
</comment>
<feature type="transmembrane region" description="Helical" evidence="12">
    <location>
        <begin position="153"/>
        <end position="179"/>
    </location>
</feature>
<evidence type="ECO:0000256" key="10">
    <source>
        <dbReference type="ARBA" id="ARBA00023128"/>
    </source>
</evidence>
<evidence type="ECO:0000256" key="3">
    <source>
        <dbReference type="ARBA" id="ARBA00022448"/>
    </source>
</evidence>
<keyword evidence="7" id="KW-0809">Transit peptide</keyword>
<keyword evidence="3 12" id="KW-0813">Transport</keyword>
<reference evidence="15" key="1">
    <citation type="submission" date="2010-07" db="EMBL/GenBank/DDBJ databases">
        <title>The genome sequence of Gaeumannomyces graminis var. tritici strain R3-111a-1.</title>
        <authorList>
            <consortium name="The Broad Institute Genome Sequencing Platform"/>
            <person name="Ma L.-J."/>
            <person name="Dead R."/>
            <person name="Young S."/>
            <person name="Zeng Q."/>
            <person name="Koehrsen M."/>
            <person name="Alvarado L."/>
            <person name="Berlin A."/>
            <person name="Chapman S.B."/>
            <person name="Chen Z."/>
            <person name="Freedman E."/>
            <person name="Gellesch M."/>
            <person name="Goldberg J."/>
            <person name="Griggs A."/>
            <person name="Gujja S."/>
            <person name="Heilman E.R."/>
            <person name="Heiman D."/>
            <person name="Hepburn T."/>
            <person name="Howarth C."/>
            <person name="Jen D."/>
            <person name="Larson L."/>
            <person name="Mehta T."/>
            <person name="Neiman D."/>
            <person name="Pearson M."/>
            <person name="Roberts A."/>
            <person name="Saif S."/>
            <person name="Shea T."/>
            <person name="Shenoy N."/>
            <person name="Sisk P."/>
            <person name="Stolte C."/>
            <person name="Sykes S."/>
            <person name="Walk T."/>
            <person name="White J."/>
            <person name="Yandava C."/>
            <person name="Haas B."/>
            <person name="Nusbaum C."/>
            <person name="Birren B."/>
        </authorList>
    </citation>
    <scope>NUCLEOTIDE SEQUENCE [LARGE SCALE GENOMIC DNA]</scope>
    <source>
        <strain evidence="15">R3-111a-1</strain>
    </source>
</reference>
<sequence length="247" mass="26490">MLVSRTATMLRAAPPRMATAGAGLRLASTLAAASPRPLLFARAVRSPLATASLGACSPAPSPHITATAALLSRARAASTTTSSSNTSTAAAPEDDKAMDWNTFFTLRKQRRRLQLVFSTVACLGGGTAGAMFLSTGTLDGLVSQLPLDPFITLGLMTFSFAALGWLIGPIIGTTVFYMFKRSIKKVMTKKEVQFFARVKKNRVDPSSASASNPVPDFYGEKISSVAGYRQWLKDQRAFRKKRTTFIS</sequence>
<reference evidence="13" key="2">
    <citation type="submission" date="2010-07" db="EMBL/GenBank/DDBJ databases">
        <authorList>
            <consortium name="The Broad Institute Genome Sequencing Platform"/>
            <consortium name="Broad Institute Genome Sequencing Center for Infectious Disease"/>
            <person name="Ma L.-J."/>
            <person name="Dead R."/>
            <person name="Young S."/>
            <person name="Zeng Q."/>
            <person name="Koehrsen M."/>
            <person name="Alvarado L."/>
            <person name="Berlin A."/>
            <person name="Chapman S.B."/>
            <person name="Chen Z."/>
            <person name="Freedman E."/>
            <person name="Gellesch M."/>
            <person name="Goldberg J."/>
            <person name="Griggs A."/>
            <person name="Gujja S."/>
            <person name="Heilman E.R."/>
            <person name="Heiman D."/>
            <person name="Hepburn T."/>
            <person name="Howarth C."/>
            <person name="Jen D."/>
            <person name="Larson L."/>
            <person name="Mehta T."/>
            <person name="Neiman D."/>
            <person name="Pearson M."/>
            <person name="Roberts A."/>
            <person name="Saif S."/>
            <person name="Shea T."/>
            <person name="Shenoy N."/>
            <person name="Sisk P."/>
            <person name="Stolte C."/>
            <person name="Sykes S."/>
            <person name="Walk T."/>
            <person name="White J."/>
            <person name="Yandava C."/>
            <person name="Haas B."/>
            <person name="Nusbaum C."/>
            <person name="Birren B."/>
        </authorList>
    </citation>
    <scope>NUCLEOTIDE SEQUENCE</scope>
    <source>
        <strain evidence="13">R3-111a-1</strain>
    </source>
</reference>
<reference evidence="14" key="4">
    <citation type="journal article" date="2015" name="G3 (Bethesda)">
        <title>Genome sequences of three phytopathogenic species of the Magnaporthaceae family of fungi.</title>
        <authorList>
            <person name="Okagaki L.H."/>
            <person name="Nunes C.C."/>
            <person name="Sailsbery J."/>
            <person name="Clay B."/>
            <person name="Brown D."/>
            <person name="John T."/>
            <person name="Oh Y."/>
            <person name="Young N."/>
            <person name="Fitzgerald M."/>
            <person name="Haas B.J."/>
            <person name="Zeng Q."/>
            <person name="Young S."/>
            <person name="Adiconis X."/>
            <person name="Fan L."/>
            <person name="Levin J.Z."/>
            <person name="Mitchell T.K."/>
            <person name="Okubara P.A."/>
            <person name="Farman M.L."/>
            <person name="Kohn L.M."/>
            <person name="Birren B."/>
            <person name="Ma L.-J."/>
            <person name="Dean R.A."/>
        </authorList>
    </citation>
    <scope>NUCLEOTIDE SEQUENCE</scope>
    <source>
        <strain evidence="14">R3-111a-1</strain>
    </source>
</reference>
<dbReference type="FunCoup" id="J3P6P8">
    <property type="interactions" value="48"/>
</dbReference>
<comment type="subcellular location">
    <subcellularLocation>
        <location evidence="1 12">Mitochondrion inner membrane</location>
        <topology evidence="1 12">Multi-pass membrane protein</topology>
    </subcellularLocation>
</comment>
<dbReference type="InterPro" id="IPR013875">
    <property type="entry name" value="Pam17"/>
</dbReference>
<name>J3P6P8_GAET3</name>
<evidence type="ECO:0000256" key="8">
    <source>
        <dbReference type="ARBA" id="ARBA00022989"/>
    </source>
</evidence>
<evidence type="ECO:0000256" key="12">
    <source>
        <dbReference type="RuleBase" id="RU367146"/>
    </source>
</evidence>
<dbReference type="EMBL" id="GL385399">
    <property type="protein sequence ID" value="EJT72324.1"/>
    <property type="molecule type" value="Genomic_DNA"/>
</dbReference>
<dbReference type="GO" id="GO:0001405">
    <property type="term" value="C:PAM complex, Tim23 associated import motor"/>
    <property type="evidence" value="ECO:0007669"/>
    <property type="project" value="UniProtKB-UniRule"/>
</dbReference>
<dbReference type="eggNOG" id="ENOG502S1B1">
    <property type="taxonomic scope" value="Eukaryota"/>
</dbReference>
<dbReference type="VEuPathDB" id="FungiDB:GGTG_09190"/>
<dbReference type="PANTHER" id="PTHR28021:SF1">
    <property type="entry name" value="PRESEQUENCE TRANSLOCATED-ASSOCIATED MOTOR SUBUNIT PAM17, MITOCHONDRIAL"/>
    <property type="match status" value="1"/>
</dbReference>
<keyword evidence="10 12" id="KW-0496">Mitochondrion</keyword>
<dbReference type="AlphaFoldDB" id="J3P6P8"/>
<dbReference type="HOGENOM" id="CLU_068297_2_0_1"/>
<dbReference type="Proteomes" id="UP000006039">
    <property type="component" value="Unassembled WGS sequence"/>
</dbReference>
<evidence type="ECO:0000256" key="9">
    <source>
        <dbReference type="ARBA" id="ARBA00023010"/>
    </source>
</evidence>
<organism evidence="13">
    <name type="scientific">Gaeumannomyces tritici (strain R3-111a-1)</name>
    <name type="common">Wheat and barley take-all root rot fungus</name>
    <name type="synonym">Gaeumannomyces graminis var. tritici</name>
    <dbReference type="NCBI Taxonomy" id="644352"/>
    <lineage>
        <taxon>Eukaryota</taxon>
        <taxon>Fungi</taxon>
        <taxon>Dikarya</taxon>
        <taxon>Ascomycota</taxon>
        <taxon>Pezizomycotina</taxon>
        <taxon>Sordariomycetes</taxon>
        <taxon>Sordariomycetidae</taxon>
        <taxon>Magnaporthales</taxon>
        <taxon>Magnaporthaceae</taxon>
        <taxon>Gaeumannomyces</taxon>
    </lineage>
</organism>
<protein>
    <recommendedName>
        <fullName evidence="12">Presequence translocated-associated motor subunit PAM17</fullName>
    </recommendedName>
</protein>
<keyword evidence="5 12" id="KW-0999">Mitochondrion inner membrane</keyword>
<comment type="function">
    <text evidence="12">Component of the PAM complex, a complex required for the translocation of transit peptide-containing proteins from the inner membrane into the mitochondrial matrix in an ATP-dependent manner.</text>
</comment>